<name>A0A451DHL5_9GAMM</name>
<dbReference type="InterPro" id="IPR036065">
    <property type="entry name" value="BolA-like_sf"/>
</dbReference>
<reference evidence="3 4" key="1">
    <citation type="submission" date="2019-02" db="EMBL/GenBank/DDBJ databases">
        <authorList>
            <person name="Manzano-Marin A."/>
            <person name="Manzano-Marin A."/>
        </authorList>
    </citation>
    <scope>NUCLEOTIDE SEQUENCE [LARGE SCALE GENOMIC DNA]</scope>
    <source>
        <strain evidence="3 4">BuCipseudotaxifoliae</strain>
    </source>
</reference>
<gene>
    <name evidence="3" type="primary">bolA</name>
    <name evidence="3" type="ORF">BUCIPSTX3056_305</name>
</gene>
<sequence length="103" mass="12573">MKKIIEKKIKSKLHIVYLKIKNISNIHKTNQKNLKHFFITVSAYEFNELSLYYQHKTIYNLLFKYIPQKIYAIQLNTYKTYQWKKKKNLTLSLIPCIYNIKNN</sequence>
<proteinExistence type="inferred from homology"/>
<comment type="similarity">
    <text evidence="1 2">Belongs to the BolA/IbaG family.</text>
</comment>
<dbReference type="PANTHER" id="PTHR46229">
    <property type="entry name" value="BOLA TRANSCRIPTION REGULATOR"/>
    <property type="match status" value="1"/>
</dbReference>
<dbReference type="Proteomes" id="UP000294449">
    <property type="component" value="Chromosome"/>
</dbReference>
<dbReference type="OrthoDB" id="9801469at2"/>
<dbReference type="PANTHER" id="PTHR46229:SF2">
    <property type="entry name" value="BOLA-LIKE PROTEIN 1"/>
    <property type="match status" value="1"/>
</dbReference>
<dbReference type="PIRSF" id="PIRSF003113">
    <property type="entry name" value="BolA"/>
    <property type="match status" value="1"/>
</dbReference>
<dbReference type="EMBL" id="LR217732">
    <property type="protein sequence ID" value="VFP86101.1"/>
    <property type="molecule type" value="Genomic_DNA"/>
</dbReference>
<dbReference type="Gene3D" id="3.30.300.90">
    <property type="entry name" value="BolA-like"/>
    <property type="match status" value="1"/>
</dbReference>
<organism evidence="3 4">
    <name type="scientific">Buchnera aphidicola</name>
    <name type="common">Cinara pseudotaxifoliae</name>
    <dbReference type="NCBI Taxonomy" id="655384"/>
    <lineage>
        <taxon>Bacteria</taxon>
        <taxon>Pseudomonadati</taxon>
        <taxon>Pseudomonadota</taxon>
        <taxon>Gammaproteobacteria</taxon>
        <taxon>Enterobacterales</taxon>
        <taxon>Erwiniaceae</taxon>
        <taxon>Buchnera</taxon>
    </lineage>
</organism>
<evidence type="ECO:0000256" key="2">
    <source>
        <dbReference type="RuleBase" id="RU003860"/>
    </source>
</evidence>
<dbReference type="AlphaFoldDB" id="A0A451DHL5"/>
<accession>A0A451DHL5</accession>
<protein>
    <submittedName>
        <fullName evidence="3">DNA-binding transcriptional regulator BolA</fullName>
    </submittedName>
</protein>
<dbReference type="Pfam" id="PF01722">
    <property type="entry name" value="BolA"/>
    <property type="match status" value="1"/>
</dbReference>
<evidence type="ECO:0000313" key="3">
    <source>
        <dbReference type="EMBL" id="VFP86101.1"/>
    </source>
</evidence>
<evidence type="ECO:0000256" key="1">
    <source>
        <dbReference type="ARBA" id="ARBA00005578"/>
    </source>
</evidence>
<dbReference type="STRING" id="655384.GCA_900128595_00307"/>
<dbReference type="InterPro" id="IPR002634">
    <property type="entry name" value="BolA"/>
</dbReference>
<dbReference type="InterPro" id="IPR050961">
    <property type="entry name" value="BolA/IbaG_stress_morph_reg"/>
</dbReference>
<keyword evidence="3" id="KW-0238">DNA-binding</keyword>
<dbReference type="SUPFAM" id="SSF82657">
    <property type="entry name" value="BolA-like"/>
    <property type="match status" value="1"/>
</dbReference>
<evidence type="ECO:0000313" key="4">
    <source>
        <dbReference type="Proteomes" id="UP000294449"/>
    </source>
</evidence>
<dbReference type="RefSeq" id="WP_075474847.1">
    <property type="nucleotide sequence ID" value="NZ_LR217732.1"/>
</dbReference>
<dbReference type="GO" id="GO:0003677">
    <property type="term" value="F:DNA binding"/>
    <property type="evidence" value="ECO:0007669"/>
    <property type="project" value="UniProtKB-KW"/>
</dbReference>